<keyword evidence="2" id="KW-1185">Reference proteome</keyword>
<evidence type="ECO:0000313" key="2">
    <source>
        <dbReference type="Proteomes" id="UP001501237"/>
    </source>
</evidence>
<reference evidence="2" key="1">
    <citation type="journal article" date="2019" name="Int. J. Syst. Evol. Microbiol.">
        <title>The Global Catalogue of Microorganisms (GCM) 10K type strain sequencing project: providing services to taxonomists for standard genome sequencing and annotation.</title>
        <authorList>
            <consortium name="The Broad Institute Genomics Platform"/>
            <consortium name="The Broad Institute Genome Sequencing Center for Infectious Disease"/>
            <person name="Wu L."/>
            <person name="Ma J."/>
        </authorList>
    </citation>
    <scope>NUCLEOTIDE SEQUENCE [LARGE SCALE GENOMIC DNA]</scope>
    <source>
        <strain evidence="2">JCM 9377</strain>
    </source>
</reference>
<accession>A0ABP6PX92</accession>
<name>A0ABP6PX92_9ACTN</name>
<protein>
    <submittedName>
        <fullName evidence="1">Uncharacterized protein</fullName>
    </submittedName>
</protein>
<dbReference type="Proteomes" id="UP001501237">
    <property type="component" value="Unassembled WGS sequence"/>
</dbReference>
<proteinExistence type="predicted"/>
<dbReference type="RefSeq" id="WP_344821570.1">
    <property type="nucleotide sequence ID" value="NZ_BAAAUV010000001.1"/>
</dbReference>
<dbReference type="EMBL" id="BAAAUV010000001">
    <property type="protein sequence ID" value="GAA3194918.1"/>
    <property type="molecule type" value="Genomic_DNA"/>
</dbReference>
<gene>
    <name evidence="1" type="ORF">GCM10010468_04880</name>
</gene>
<comment type="caution">
    <text evidence="1">The sequence shown here is derived from an EMBL/GenBank/DDBJ whole genome shotgun (WGS) entry which is preliminary data.</text>
</comment>
<evidence type="ECO:0000313" key="1">
    <source>
        <dbReference type="EMBL" id="GAA3194918.1"/>
    </source>
</evidence>
<sequence>MPTVVANFLDGLELGLEEVDTAPGTPRGSGSDQAAGEAVIAVCRVLDSPVLRETLATAASCDLAVALTDPFHRGFVRQGHPGLSGEHLSRHLIEIPGKDFEMTAWIEPRPRKVPHL</sequence>
<organism evidence="1 2">
    <name type="scientific">Actinocorallia longicatena</name>
    <dbReference type="NCBI Taxonomy" id="111803"/>
    <lineage>
        <taxon>Bacteria</taxon>
        <taxon>Bacillati</taxon>
        <taxon>Actinomycetota</taxon>
        <taxon>Actinomycetes</taxon>
        <taxon>Streptosporangiales</taxon>
        <taxon>Thermomonosporaceae</taxon>
        <taxon>Actinocorallia</taxon>
    </lineage>
</organism>